<protein>
    <submittedName>
        <fullName evidence="2">HCLS1 associated protein X-1</fullName>
    </submittedName>
</protein>
<dbReference type="PANTHER" id="PTHR14938">
    <property type="entry name" value="HCLS1-ASSOCIATED PROTEIN X-1"/>
    <property type="match status" value="1"/>
</dbReference>
<dbReference type="PANTHER" id="PTHR14938:SF2">
    <property type="entry name" value="HCLS1-ASSOCIATED PROTEIN X-1"/>
    <property type="match status" value="1"/>
</dbReference>
<dbReference type="Bgee" id="ENSLACG00000012932">
    <property type="expression patterns" value="Expressed in muscle tissue and 6 other cell types or tissues"/>
</dbReference>
<dbReference type="OMA" id="SKFNDIW"/>
<dbReference type="GO" id="GO:0043066">
    <property type="term" value="P:negative regulation of apoptotic process"/>
    <property type="evidence" value="ECO:0007669"/>
    <property type="project" value="InterPro"/>
</dbReference>
<dbReference type="Proteomes" id="UP000008672">
    <property type="component" value="Unassembled WGS sequence"/>
</dbReference>
<reference evidence="2" key="3">
    <citation type="submission" date="2025-09" db="UniProtKB">
        <authorList>
            <consortium name="Ensembl"/>
        </authorList>
    </citation>
    <scope>IDENTIFICATION</scope>
</reference>
<dbReference type="GO" id="GO:0005739">
    <property type="term" value="C:mitochondrion"/>
    <property type="evidence" value="ECO:0007669"/>
    <property type="project" value="TreeGrafter"/>
</dbReference>
<dbReference type="GO" id="GO:0030136">
    <property type="term" value="C:clathrin-coated vesicle"/>
    <property type="evidence" value="ECO:0007669"/>
    <property type="project" value="TreeGrafter"/>
</dbReference>
<reference evidence="3" key="1">
    <citation type="submission" date="2011-08" db="EMBL/GenBank/DDBJ databases">
        <title>The draft genome of Latimeria chalumnae.</title>
        <authorList>
            <person name="Di Palma F."/>
            <person name="Alfoldi J."/>
            <person name="Johnson J."/>
            <person name="Berlin A."/>
            <person name="Gnerre S."/>
            <person name="Jaffe D."/>
            <person name="MacCallum I."/>
            <person name="Young S."/>
            <person name="Walker B.J."/>
            <person name="Lander E."/>
            <person name="Lindblad-Toh K."/>
        </authorList>
    </citation>
    <scope>NUCLEOTIDE SEQUENCE [LARGE SCALE GENOMIC DNA]</scope>
    <source>
        <strain evidence="3">Wild caught</strain>
    </source>
</reference>
<feature type="compositionally biased region" description="Polar residues" evidence="1">
    <location>
        <begin position="137"/>
        <end position="156"/>
    </location>
</feature>
<sequence length="249" mass="28036">MSVFDLFRGFFGIPGGTGRRDPFFGSMTRDDDDDDDDDEEGEEFPNDFFGPRGNDDFSFGFHFGPGGMRFHDSSGFSQLFQDLDELFSGAGAWDFPSRHFEIPSVEAPPPSSNPHSEKHRGKSLRDWMLKYPDSHLRSNSSREGSEEASQPGPQWLSTVQFMQFEDMWKMFPNKQDGGLKEDKDLDSQVTSEGLDKVLKPSEPKANSYFKSVSITKVTGPDGTVEERRTVRDSQGNEETTVTRTKGDQT</sequence>
<dbReference type="GeneTree" id="ENSGT00390000018324"/>
<dbReference type="EMBL" id="AFYH01073903">
    <property type="status" value="NOT_ANNOTATED_CDS"/>
    <property type="molecule type" value="Genomic_DNA"/>
</dbReference>
<evidence type="ECO:0000313" key="3">
    <source>
        <dbReference type="Proteomes" id="UP000008672"/>
    </source>
</evidence>
<reference evidence="2" key="2">
    <citation type="submission" date="2025-08" db="UniProtKB">
        <authorList>
            <consortium name="Ensembl"/>
        </authorList>
    </citation>
    <scope>IDENTIFICATION</scope>
</reference>
<accession>H3AYH4</accession>
<feature type="region of interest" description="Disordered" evidence="1">
    <location>
        <begin position="104"/>
        <end position="156"/>
    </location>
</feature>
<keyword evidence="3" id="KW-1185">Reference proteome</keyword>
<feature type="compositionally biased region" description="Polar residues" evidence="1">
    <location>
        <begin position="232"/>
        <end position="243"/>
    </location>
</feature>
<proteinExistence type="predicted"/>
<organism evidence="2 3">
    <name type="scientific">Latimeria chalumnae</name>
    <name type="common">Coelacanth</name>
    <dbReference type="NCBI Taxonomy" id="7897"/>
    <lineage>
        <taxon>Eukaryota</taxon>
        <taxon>Metazoa</taxon>
        <taxon>Chordata</taxon>
        <taxon>Craniata</taxon>
        <taxon>Vertebrata</taxon>
        <taxon>Euteleostomi</taxon>
        <taxon>Coelacanthiformes</taxon>
        <taxon>Coelacanthidae</taxon>
        <taxon>Latimeria</taxon>
    </lineage>
</organism>
<gene>
    <name evidence="2" type="primary">HAX1</name>
</gene>
<dbReference type="GO" id="GO:0016324">
    <property type="term" value="C:apical plasma membrane"/>
    <property type="evidence" value="ECO:0007669"/>
    <property type="project" value="TreeGrafter"/>
</dbReference>
<dbReference type="eggNOG" id="ENOG502S0AE">
    <property type="taxonomic scope" value="Eukaryota"/>
</dbReference>
<feature type="region of interest" description="Disordered" evidence="1">
    <location>
        <begin position="15"/>
        <end position="53"/>
    </location>
</feature>
<dbReference type="HOGENOM" id="CLU_086695_0_0_1"/>
<dbReference type="GO" id="GO:0030223">
    <property type="term" value="P:neutrophil differentiation"/>
    <property type="evidence" value="ECO:0007669"/>
    <property type="project" value="Ensembl"/>
</dbReference>
<evidence type="ECO:0000256" key="1">
    <source>
        <dbReference type="SAM" id="MobiDB-lite"/>
    </source>
</evidence>
<dbReference type="PIRSF" id="PIRSF037634">
    <property type="entry name" value="HS1-associating_X-1"/>
    <property type="match status" value="1"/>
</dbReference>
<evidence type="ECO:0000313" key="2">
    <source>
        <dbReference type="Ensembl" id="ENSLACP00000014695.1"/>
    </source>
</evidence>
<feature type="compositionally biased region" description="Basic and acidic residues" evidence="1">
    <location>
        <begin position="193"/>
        <end position="202"/>
    </location>
</feature>
<dbReference type="Ensembl" id="ENSLACT00000014797.1">
    <property type="protein sequence ID" value="ENSLACP00000014695.1"/>
    <property type="gene ID" value="ENSLACG00000012932.1"/>
</dbReference>
<dbReference type="GO" id="GO:0015629">
    <property type="term" value="C:actin cytoskeleton"/>
    <property type="evidence" value="ECO:0007669"/>
    <property type="project" value="TreeGrafter"/>
</dbReference>
<name>H3AYH4_LATCH</name>
<dbReference type="GO" id="GO:0016529">
    <property type="term" value="C:sarcoplasmic reticulum"/>
    <property type="evidence" value="ECO:0007669"/>
    <property type="project" value="TreeGrafter"/>
</dbReference>
<dbReference type="AlphaFoldDB" id="H3AYH4"/>
<dbReference type="GO" id="GO:0030833">
    <property type="term" value="P:regulation of actin filament polymerization"/>
    <property type="evidence" value="ECO:0007669"/>
    <property type="project" value="TreeGrafter"/>
</dbReference>
<feature type="compositionally biased region" description="Basic and acidic residues" evidence="1">
    <location>
        <begin position="177"/>
        <end position="186"/>
    </location>
</feature>
<dbReference type="FunCoup" id="H3AYH4">
    <property type="interactions" value="368"/>
</dbReference>
<dbReference type="InParanoid" id="H3AYH4"/>
<feature type="compositionally biased region" description="Basic and acidic residues" evidence="1">
    <location>
        <begin position="123"/>
        <end position="136"/>
    </location>
</feature>
<dbReference type="InterPro" id="IPR017248">
    <property type="entry name" value="HAX-1"/>
</dbReference>
<feature type="compositionally biased region" description="Acidic residues" evidence="1">
    <location>
        <begin position="30"/>
        <end position="45"/>
    </location>
</feature>
<feature type="region of interest" description="Disordered" evidence="1">
    <location>
        <begin position="172"/>
        <end position="249"/>
    </location>
</feature>